<sequence length="357" mass="38608">MHVDHGCLGARLALEAPPADAHHGRVPLSAPGALGGALEHLPPRRGRRLLFRRRLRLPRRVEPRGAAGAPHAFPPLPAPDHAAELVLAGGAVDEDGLARLLHRRLHHHQHRHLRPRRPAGLGSGGRRRRGSARVPVRRSGAGGGGPRWREGFIVCLPQKPEGALGGGAVGLVRVHEERQPPELLLDGVLRGGVGAGAYAEDRAPAAGAAVRGGVGVDLVCRDRVVHVRERRAEPLRVLGHFVRVDDFAGEEELLLSSSRYTPPCGSLLDWIGLVWRWTQPALCMAREIYSCLFISWTPIGVGVFVSARRAFQSESSPNCPGNTGLRSGIAAVYRTSLLSLSLYNSKLFLREEANECF</sequence>
<dbReference type="EMBL" id="CM000760">
    <property type="protein sequence ID" value="KXG37178.1"/>
    <property type="molecule type" value="Genomic_DNA"/>
</dbReference>
<dbReference type="AlphaFoldDB" id="A0A1B6QGX9"/>
<dbReference type="Proteomes" id="UP000000768">
    <property type="component" value="Chromosome 1"/>
</dbReference>
<organism evidence="2 3">
    <name type="scientific">Sorghum bicolor</name>
    <name type="common">Sorghum</name>
    <name type="synonym">Sorghum vulgare</name>
    <dbReference type="NCBI Taxonomy" id="4558"/>
    <lineage>
        <taxon>Eukaryota</taxon>
        <taxon>Viridiplantae</taxon>
        <taxon>Streptophyta</taxon>
        <taxon>Embryophyta</taxon>
        <taxon>Tracheophyta</taxon>
        <taxon>Spermatophyta</taxon>
        <taxon>Magnoliopsida</taxon>
        <taxon>Liliopsida</taxon>
        <taxon>Poales</taxon>
        <taxon>Poaceae</taxon>
        <taxon>PACMAD clade</taxon>
        <taxon>Panicoideae</taxon>
        <taxon>Andropogonodae</taxon>
        <taxon>Andropogoneae</taxon>
        <taxon>Sorghinae</taxon>
        <taxon>Sorghum</taxon>
    </lineage>
</organism>
<protein>
    <submittedName>
        <fullName evidence="2">Uncharacterized protein</fullName>
    </submittedName>
</protein>
<proteinExistence type="predicted"/>
<evidence type="ECO:0000313" key="2">
    <source>
        <dbReference type="EMBL" id="KXG37178.1"/>
    </source>
</evidence>
<accession>A0A1B6QGX9</accession>
<evidence type="ECO:0000313" key="3">
    <source>
        <dbReference type="Proteomes" id="UP000000768"/>
    </source>
</evidence>
<dbReference type="InParanoid" id="A0A1B6QGX9"/>
<name>A0A1B6QGX9_SORBI</name>
<reference evidence="2 3" key="1">
    <citation type="journal article" date="2009" name="Nature">
        <title>The Sorghum bicolor genome and the diversification of grasses.</title>
        <authorList>
            <person name="Paterson A.H."/>
            <person name="Bowers J.E."/>
            <person name="Bruggmann R."/>
            <person name="Dubchak I."/>
            <person name="Grimwood J."/>
            <person name="Gundlach H."/>
            <person name="Haberer G."/>
            <person name="Hellsten U."/>
            <person name="Mitros T."/>
            <person name="Poliakov A."/>
            <person name="Schmutz J."/>
            <person name="Spannagl M."/>
            <person name="Tang H."/>
            <person name="Wang X."/>
            <person name="Wicker T."/>
            <person name="Bharti A.K."/>
            <person name="Chapman J."/>
            <person name="Feltus F.A."/>
            <person name="Gowik U."/>
            <person name="Grigoriev I.V."/>
            <person name="Lyons E."/>
            <person name="Maher C.A."/>
            <person name="Martis M."/>
            <person name="Narechania A."/>
            <person name="Otillar R.P."/>
            <person name="Penning B.W."/>
            <person name="Salamov A.A."/>
            <person name="Wang Y."/>
            <person name="Zhang L."/>
            <person name="Carpita N.C."/>
            <person name="Freeling M."/>
            <person name="Gingle A.R."/>
            <person name="Hash C.T."/>
            <person name="Keller B."/>
            <person name="Klein P."/>
            <person name="Kresovich S."/>
            <person name="McCann M.C."/>
            <person name="Ming R."/>
            <person name="Peterson D.G."/>
            <person name="Mehboob-ur-Rahman"/>
            <person name="Ware D."/>
            <person name="Westhoff P."/>
            <person name="Mayer K.F."/>
            <person name="Messing J."/>
            <person name="Rokhsar D.S."/>
        </authorList>
    </citation>
    <scope>NUCLEOTIDE SEQUENCE [LARGE SCALE GENOMIC DNA]</scope>
    <source>
        <strain evidence="3">cv. BTx623</strain>
    </source>
</reference>
<evidence type="ECO:0000256" key="1">
    <source>
        <dbReference type="SAM" id="MobiDB-lite"/>
    </source>
</evidence>
<dbReference type="Gramene" id="KXG37178">
    <property type="protein sequence ID" value="KXG37178"/>
    <property type="gene ID" value="SORBI_3001G020800"/>
</dbReference>
<reference evidence="3" key="2">
    <citation type="journal article" date="2018" name="Plant J.">
        <title>The Sorghum bicolor reference genome: improved assembly, gene annotations, a transcriptome atlas, and signatures of genome organization.</title>
        <authorList>
            <person name="McCormick R.F."/>
            <person name="Truong S.K."/>
            <person name="Sreedasyam A."/>
            <person name="Jenkins J."/>
            <person name="Shu S."/>
            <person name="Sims D."/>
            <person name="Kennedy M."/>
            <person name="Amirebrahimi M."/>
            <person name="Weers B.D."/>
            <person name="McKinley B."/>
            <person name="Mattison A."/>
            <person name="Morishige D.T."/>
            <person name="Grimwood J."/>
            <person name="Schmutz J."/>
            <person name="Mullet J.E."/>
        </authorList>
    </citation>
    <scope>NUCLEOTIDE SEQUENCE [LARGE SCALE GENOMIC DNA]</scope>
    <source>
        <strain evidence="3">cv. BTx623</strain>
    </source>
</reference>
<feature type="compositionally biased region" description="Basic residues" evidence="1">
    <location>
        <begin position="106"/>
        <end position="117"/>
    </location>
</feature>
<gene>
    <name evidence="2" type="ORF">SORBI_3001G020800</name>
</gene>
<keyword evidence="3" id="KW-1185">Reference proteome</keyword>
<feature type="region of interest" description="Disordered" evidence="1">
    <location>
        <begin position="106"/>
        <end position="144"/>
    </location>
</feature>